<dbReference type="EMBL" id="FN653019">
    <property type="protein sequence ID" value="CBY22730.1"/>
    <property type="molecule type" value="Genomic_DNA"/>
</dbReference>
<dbReference type="InParanoid" id="E4WYG6"/>
<dbReference type="OrthoDB" id="2144823at2759"/>
<organism evidence="1">
    <name type="scientific">Oikopleura dioica</name>
    <name type="common">Tunicate</name>
    <dbReference type="NCBI Taxonomy" id="34765"/>
    <lineage>
        <taxon>Eukaryota</taxon>
        <taxon>Metazoa</taxon>
        <taxon>Chordata</taxon>
        <taxon>Tunicata</taxon>
        <taxon>Appendicularia</taxon>
        <taxon>Copelata</taxon>
        <taxon>Oikopleuridae</taxon>
        <taxon>Oikopleura</taxon>
    </lineage>
</organism>
<evidence type="ECO:0000313" key="1">
    <source>
        <dbReference type="EMBL" id="CBY22730.1"/>
    </source>
</evidence>
<keyword evidence="2" id="KW-1185">Reference proteome</keyword>
<dbReference type="AlphaFoldDB" id="E4WYG6"/>
<dbReference type="PANTHER" id="PTHR21665:SF2">
    <property type="entry name" value="CATION CHANNEL SPERM-ASSOCIATED TARGETING SUBUNIT TAU"/>
    <property type="match status" value="1"/>
</dbReference>
<accession>E4WYG6</accession>
<dbReference type="InterPro" id="IPR031462">
    <property type="entry name" value="CTSRT"/>
</dbReference>
<dbReference type="PANTHER" id="PTHR21665">
    <property type="entry name" value="CATION CHANNEL SPERM-ASSOCIATED TARGETING SUBUNIT TAU"/>
    <property type="match status" value="1"/>
</dbReference>
<sequence>MTDKNRSYAAAARLVLQDLDPESKAKRHEFMAGVPKCCLVAHLKKLRKFNRQVFKQSQFVNAQELTFSIKVKCQEQSKSTKPRTIQRENKLKSQEKKKMKTYDSIMDGDGELVIDAVKAFTLVLSRQAETEDHEIKFELIYIEVDDENERSKERKSVFAVGSATIDLGELHEASFKEKTVAFKIKEQTVCELDIEFLCKYGQFGYGFSHQLATADRSPFQNIEDGVFFRVHGDNERKGDDDILLPAHIGHPAVLKVKDPVNIGNPAVRQALWNLSEESPCFLTDNNRSSRLAEDLIKTRGRLEQKRQVFIY</sequence>
<gene>
    <name evidence="1" type="ORF">GSOID_T00013500001</name>
</gene>
<dbReference type="Proteomes" id="UP000001307">
    <property type="component" value="Unassembled WGS sequence"/>
</dbReference>
<name>E4WYG6_OIKDI</name>
<evidence type="ECO:0000313" key="2">
    <source>
        <dbReference type="Proteomes" id="UP000001307"/>
    </source>
</evidence>
<protein>
    <submittedName>
        <fullName evidence="1">Uncharacterized protein</fullName>
    </submittedName>
</protein>
<proteinExistence type="predicted"/>
<reference evidence="1" key="1">
    <citation type="journal article" date="2010" name="Science">
        <title>Plasticity of animal genome architecture unmasked by rapid evolution of a pelagic tunicate.</title>
        <authorList>
            <person name="Denoeud F."/>
            <person name="Henriet S."/>
            <person name="Mungpakdee S."/>
            <person name="Aury J.M."/>
            <person name="Da Silva C."/>
            <person name="Brinkmann H."/>
            <person name="Mikhaleva J."/>
            <person name="Olsen L.C."/>
            <person name="Jubin C."/>
            <person name="Canestro C."/>
            <person name="Bouquet J.M."/>
            <person name="Danks G."/>
            <person name="Poulain J."/>
            <person name="Campsteijn C."/>
            <person name="Adamski M."/>
            <person name="Cross I."/>
            <person name="Yadetie F."/>
            <person name="Muffato M."/>
            <person name="Louis A."/>
            <person name="Butcher S."/>
            <person name="Tsagkogeorga G."/>
            <person name="Konrad A."/>
            <person name="Singh S."/>
            <person name="Jensen M.F."/>
            <person name="Cong E.H."/>
            <person name="Eikeseth-Otteraa H."/>
            <person name="Noel B."/>
            <person name="Anthouard V."/>
            <person name="Porcel B.M."/>
            <person name="Kachouri-Lafond R."/>
            <person name="Nishino A."/>
            <person name="Ugolini M."/>
            <person name="Chourrout P."/>
            <person name="Nishida H."/>
            <person name="Aasland R."/>
            <person name="Huzurbazar S."/>
            <person name="Westhof E."/>
            <person name="Delsuc F."/>
            <person name="Lehrach H."/>
            <person name="Reinhardt R."/>
            <person name="Weissenbach J."/>
            <person name="Roy S.W."/>
            <person name="Artiguenave F."/>
            <person name="Postlethwait J.H."/>
            <person name="Manak J.R."/>
            <person name="Thompson E.M."/>
            <person name="Jaillon O."/>
            <person name="Du Pasquier L."/>
            <person name="Boudinot P."/>
            <person name="Liberles D.A."/>
            <person name="Volff J.N."/>
            <person name="Philippe H."/>
            <person name="Lenhard B."/>
            <person name="Roest Crollius H."/>
            <person name="Wincker P."/>
            <person name="Chourrout D."/>
        </authorList>
    </citation>
    <scope>NUCLEOTIDE SEQUENCE [LARGE SCALE GENOMIC DNA]</scope>
</reference>